<dbReference type="InterPro" id="IPR036397">
    <property type="entry name" value="RNaseH_sf"/>
</dbReference>
<dbReference type="GO" id="GO:0004523">
    <property type="term" value="F:RNA-DNA hybrid ribonuclease activity"/>
    <property type="evidence" value="ECO:0007669"/>
    <property type="project" value="UniProtKB-EC"/>
</dbReference>
<evidence type="ECO:0000256" key="6">
    <source>
        <dbReference type="ARBA" id="ARBA00022759"/>
    </source>
</evidence>
<dbReference type="PROSITE" id="PS50879">
    <property type="entry name" value="RNASE_H_1"/>
    <property type="match status" value="1"/>
</dbReference>
<dbReference type="PANTHER" id="PTHR10642:SF26">
    <property type="entry name" value="RIBONUCLEASE H1"/>
    <property type="match status" value="1"/>
</dbReference>
<dbReference type="InterPro" id="IPR002156">
    <property type="entry name" value="RNaseH_domain"/>
</dbReference>
<dbReference type="Gene3D" id="3.30.420.10">
    <property type="entry name" value="Ribonuclease H-like superfamily/Ribonuclease H"/>
    <property type="match status" value="1"/>
</dbReference>
<dbReference type="GO" id="GO:0046872">
    <property type="term" value="F:metal ion binding"/>
    <property type="evidence" value="ECO:0007669"/>
    <property type="project" value="UniProtKB-KW"/>
</dbReference>
<accession>A0A6C0JV22</accession>
<dbReference type="InterPro" id="IPR043764">
    <property type="entry name" value="DUF5710"/>
</dbReference>
<keyword evidence="7" id="KW-0378">Hydrolase</keyword>
<dbReference type="GO" id="GO:0043137">
    <property type="term" value="P:DNA replication, removal of RNA primer"/>
    <property type="evidence" value="ECO:0007669"/>
    <property type="project" value="TreeGrafter"/>
</dbReference>
<proteinExistence type="inferred from homology"/>
<reference evidence="9" key="1">
    <citation type="journal article" date="2020" name="Nature">
        <title>Giant virus diversity and host interactions through global metagenomics.</title>
        <authorList>
            <person name="Schulz F."/>
            <person name="Roux S."/>
            <person name="Paez-Espino D."/>
            <person name="Jungbluth S."/>
            <person name="Walsh D.A."/>
            <person name="Denef V.J."/>
            <person name="McMahon K.D."/>
            <person name="Konstantinidis K.T."/>
            <person name="Eloe-Fadrosh E.A."/>
            <person name="Kyrpides N.C."/>
            <person name="Woyke T."/>
        </authorList>
    </citation>
    <scope>NUCLEOTIDE SEQUENCE</scope>
    <source>
        <strain evidence="9">GVMAG-S-1040241-154</strain>
    </source>
</reference>
<evidence type="ECO:0000256" key="3">
    <source>
        <dbReference type="ARBA" id="ARBA00012180"/>
    </source>
</evidence>
<protein>
    <recommendedName>
        <fullName evidence="3">ribonuclease H</fullName>
        <ecNumber evidence="3">3.1.26.4</ecNumber>
    </recommendedName>
</protein>
<dbReference type="InterPro" id="IPR050092">
    <property type="entry name" value="RNase_H"/>
</dbReference>
<evidence type="ECO:0000256" key="7">
    <source>
        <dbReference type="ARBA" id="ARBA00022801"/>
    </source>
</evidence>
<dbReference type="InterPro" id="IPR012337">
    <property type="entry name" value="RNaseH-like_sf"/>
</dbReference>
<dbReference type="AlphaFoldDB" id="A0A6C0JV22"/>
<dbReference type="GO" id="GO:0003676">
    <property type="term" value="F:nucleic acid binding"/>
    <property type="evidence" value="ECO:0007669"/>
    <property type="project" value="InterPro"/>
</dbReference>
<name>A0A6C0JV22_9ZZZZ</name>
<evidence type="ECO:0000256" key="2">
    <source>
        <dbReference type="ARBA" id="ARBA00005300"/>
    </source>
</evidence>
<dbReference type="SUPFAM" id="SSF53098">
    <property type="entry name" value="Ribonuclease H-like"/>
    <property type="match status" value="1"/>
</dbReference>
<evidence type="ECO:0000259" key="8">
    <source>
        <dbReference type="PROSITE" id="PS50879"/>
    </source>
</evidence>
<dbReference type="EMBL" id="MN740684">
    <property type="protein sequence ID" value="QHU07564.1"/>
    <property type="molecule type" value="Genomic_DNA"/>
</dbReference>
<dbReference type="PANTHER" id="PTHR10642">
    <property type="entry name" value="RIBONUCLEASE H1"/>
    <property type="match status" value="1"/>
</dbReference>
<keyword evidence="6" id="KW-0255">Endonuclease</keyword>
<dbReference type="Pfam" id="PF00075">
    <property type="entry name" value="RNase_H"/>
    <property type="match status" value="1"/>
</dbReference>
<evidence type="ECO:0000256" key="1">
    <source>
        <dbReference type="ARBA" id="ARBA00000077"/>
    </source>
</evidence>
<evidence type="ECO:0000256" key="4">
    <source>
        <dbReference type="ARBA" id="ARBA00022722"/>
    </source>
</evidence>
<comment type="similarity">
    <text evidence="2">Belongs to the RNase H family.</text>
</comment>
<keyword evidence="4" id="KW-0540">Nuclease</keyword>
<feature type="domain" description="RNase H type-1" evidence="8">
    <location>
        <begin position="1"/>
        <end position="153"/>
    </location>
</feature>
<dbReference type="CDD" id="cd09280">
    <property type="entry name" value="RNase_HI_eukaryote_like"/>
    <property type="match status" value="1"/>
</dbReference>
<comment type="catalytic activity">
    <reaction evidence="1">
        <text>Endonucleolytic cleavage to 5'-phosphomonoester.</text>
        <dbReference type="EC" id="3.1.26.4"/>
    </reaction>
</comment>
<evidence type="ECO:0000313" key="9">
    <source>
        <dbReference type="EMBL" id="QHU07564.1"/>
    </source>
</evidence>
<organism evidence="9">
    <name type="scientific">viral metagenome</name>
    <dbReference type="NCBI Taxonomy" id="1070528"/>
    <lineage>
        <taxon>unclassified sequences</taxon>
        <taxon>metagenomes</taxon>
        <taxon>organismal metagenomes</taxon>
    </lineage>
</organism>
<evidence type="ECO:0000256" key="5">
    <source>
        <dbReference type="ARBA" id="ARBA00022723"/>
    </source>
</evidence>
<sequence>MINVYTDGSCINNGLPDAISGYGVYFSENDLRNESKKIEGKKHTNNIAELTGFIRALEILNEEIIKGTHINVYTDSEYVIKCASNYGEKLERNNWKTSNNKDPPNVELVKKAHNLFKNLFNVRLIHINSHTNKQDIHSIGNEMADKLANEAIGINSCPYNDKKKFINISFGNKDMAKELGAKWDKNKKSWYYDDKISEENINKLKDLESNNSNCIRTDVSNDKKNYIKISFAKKNLAKSYGAKWDPITKSWYYLDNLDSEKITKLKELQN</sequence>
<keyword evidence="5" id="KW-0479">Metal-binding</keyword>
<dbReference type="Pfam" id="PF18974">
    <property type="entry name" value="DUF5710"/>
    <property type="match status" value="2"/>
</dbReference>
<dbReference type="EC" id="3.1.26.4" evidence="3"/>